<evidence type="ECO:0000256" key="5">
    <source>
        <dbReference type="ARBA" id="ARBA00023136"/>
    </source>
</evidence>
<feature type="transmembrane region" description="Helical" evidence="7">
    <location>
        <begin position="122"/>
        <end position="140"/>
    </location>
</feature>
<keyword evidence="2" id="KW-1003">Cell membrane</keyword>
<evidence type="ECO:0000313" key="9">
    <source>
        <dbReference type="EMBL" id="MDW5597549.1"/>
    </source>
</evidence>
<dbReference type="Proteomes" id="UP001284601">
    <property type="component" value="Unassembled WGS sequence"/>
</dbReference>
<evidence type="ECO:0000256" key="7">
    <source>
        <dbReference type="SAM" id="Phobius"/>
    </source>
</evidence>
<keyword evidence="10" id="KW-1185">Reference proteome</keyword>
<evidence type="ECO:0000256" key="4">
    <source>
        <dbReference type="ARBA" id="ARBA00022989"/>
    </source>
</evidence>
<dbReference type="PANTHER" id="PTHR30625">
    <property type="entry name" value="PROTEIN TOLQ"/>
    <property type="match status" value="1"/>
</dbReference>
<sequence length="219" mass="22585">MSFAAADPFGQALTGLTGGLQGVVHAAAVLLLALLAFEAGRVLTEGWRRIKPSYPGLQTIALRALQEPGHAAQVARAAPGPLAERTVIDLAAAAQDGRGDAVENALADYELRIQRRLDRTRMLVRAGPALGLMGTLIPLAPGLAALGDGDFAQLAGELQIAFAATVVGIVIGTGAFALTLYRTRVYTEDLAALERAVAAFAPSAPPHQRVVAAVGEHAA</sequence>
<name>A0ABU4HWK3_9ACTN</name>
<dbReference type="RefSeq" id="WP_318600015.1">
    <property type="nucleotide sequence ID" value="NZ_JAWSTH010000092.1"/>
</dbReference>
<dbReference type="InterPro" id="IPR002898">
    <property type="entry name" value="MotA_ExbB_proton_chnl"/>
</dbReference>
<feature type="transmembrane region" description="Helical" evidence="7">
    <location>
        <begin position="23"/>
        <end position="43"/>
    </location>
</feature>
<organism evidence="9 10">
    <name type="scientific">Conexibacter stalactiti</name>
    <dbReference type="NCBI Taxonomy" id="1940611"/>
    <lineage>
        <taxon>Bacteria</taxon>
        <taxon>Bacillati</taxon>
        <taxon>Actinomycetota</taxon>
        <taxon>Thermoleophilia</taxon>
        <taxon>Solirubrobacterales</taxon>
        <taxon>Conexibacteraceae</taxon>
        <taxon>Conexibacter</taxon>
    </lineage>
</organism>
<accession>A0ABU4HWK3</accession>
<evidence type="ECO:0000256" key="6">
    <source>
        <dbReference type="RuleBase" id="RU004057"/>
    </source>
</evidence>
<keyword evidence="3 7" id="KW-0812">Transmembrane</keyword>
<evidence type="ECO:0000259" key="8">
    <source>
        <dbReference type="Pfam" id="PF01618"/>
    </source>
</evidence>
<reference evidence="10" key="1">
    <citation type="submission" date="2023-07" db="EMBL/GenBank/DDBJ databases">
        <title>Conexibacter stalactiti sp. nov., isolated from stalactites in a lava cave and emended description of the genus Conexibacter.</title>
        <authorList>
            <person name="Lee S.D."/>
        </authorList>
    </citation>
    <scope>NUCLEOTIDE SEQUENCE [LARGE SCALE GENOMIC DNA]</scope>
    <source>
        <strain evidence="10">KCTC 39840</strain>
    </source>
</reference>
<proteinExistence type="inferred from homology"/>
<dbReference type="Pfam" id="PF01618">
    <property type="entry name" value="MotA_ExbB"/>
    <property type="match status" value="1"/>
</dbReference>
<dbReference type="PANTHER" id="PTHR30625:SF3">
    <property type="entry name" value="TOL-PAL SYSTEM PROTEIN TOLQ"/>
    <property type="match status" value="1"/>
</dbReference>
<comment type="similarity">
    <text evidence="6">Belongs to the exbB/tolQ family.</text>
</comment>
<feature type="domain" description="MotA/TolQ/ExbB proton channel" evidence="8">
    <location>
        <begin position="98"/>
        <end position="181"/>
    </location>
</feature>
<gene>
    <name evidence="9" type="ORF">R7226_24580</name>
</gene>
<comment type="caution">
    <text evidence="9">The sequence shown here is derived from an EMBL/GenBank/DDBJ whole genome shotgun (WGS) entry which is preliminary data.</text>
</comment>
<evidence type="ECO:0000256" key="2">
    <source>
        <dbReference type="ARBA" id="ARBA00022475"/>
    </source>
</evidence>
<keyword evidence="6" id="KW-0813">Transport</keyword>
<keyword evidence="5 7" id="KW-0472">Membrane</keyword>
<evidence type="ECO:0000256" key="3">
    <source>
        <dbReference type="ARBA" id="ARBA00022692"/>
    </source>
</evidence>
<protein>
    <submittedName>
        <fullName evidence="9">MotA/TolQ/ExbB proton channel family protein</fullName>
    </submittedName>
</protein>
<evidence type="ECO:0000256" key="1">
    <source>
        <dbReference type="ARBA" id="ARBA00004651"/>
    </source>
</evidence>
<feature type="transmembrane region" description="Helical" evidence="7">
    <location>
        <begin position="160"/>
        <end position="181"/>
    </location>
</feature>
<keyword evidence="6" id="KW-0653">Protein transport</keyword>
<evidence type="ECO:0000313" key="10">
    <source>
        <dbReference type="Proteomes" id="UP001284601"/>
    </source>
</evidence>
<dbReference type="EMBL" id="JAWSTH010000092">
    <property type="protein sequence ID" value="MDW5597549.1"/>
    <property type="molecule type" value="Genomic_DNA"/>
</dbReference>
<comment type="subcellular location">
    <subcellularLocation>
        <location evidence="1">Cell membrane</location>
        <topology evidence="1">Multi-pass membrane protein</topology>
    </subcellularLocation>
    <subcellularLocation>
        <location evidence="6">Membrane</location>
        <topology evidence="6">Multi-pass membrane protein</topology>
    </subcellularLocation>
</comment>
<keyword evidence="4 7" id="KW-1133">Transmembrane helix</keyword>
<dbReference type="InterPro" id="IPR050790">
    <property type="entry name" value="ExbB/TolQ_transport"/>
</dbReference>